<feature type="domain" description="Protein kinase" evidence="1">
    <location>
        <begin position="1"/>
        <end position="124"/>
    </location>
</feature>
<reference evidence="2 3" key="1">
    <citation type="submission" date="2019-03" db="EMBL/GenBank/DDBJ databases">
        <title>Single cell metagenomics reveals metabolic interactions within the superorganism composed of flagellate Streblomastix strix and complex community of Bacteroidetes bacteria on its surface.</title>
        <authorList>
            <person name="Treitli S.C."/>
            <person name="Kolisko M."/>
            <person name="Husnik F."/>
            <person name="Keeling P."/>
            <person name="Hampl V."/>
        </authorList>
    </citation>
    <scope>NUCLEOTIDE SEQUENCE [LARGE SCALE GENOMIC DNA]</scope>
    <source>
        <strain evidence="2">ST1C</strain>
    </source>
</reference>
<sequence>MTDVQIMERNGVEFIRLAGEWESKKIQMLFLAMSILLYQNTHTGQQLNSFSDMWSIGVVLYKLATHEYPEMEQMQDPFSRASLKRIQRPYNIQDDELWNLISGLICFNQQQRLSASDALTLPYFNSERTKAETSEEVKLIAQQRISATERGENWVLKYDMETSFIVPWSEIKFI</sequence>
<dbReference type="GO" id="GO:0044773">
    <property type="term" value="P:mitotic DNA damage checkpoint signaling"/>
    <property type="evidence" value="ECO:0007669"/>
    <property type="project" value="TreeGrafter"/>
</dbReference>
<organism evidence="2 3">
    <name type="scientific">Streblomastix strix</name>
    <dbReference type="NCBI Taxonomy" id="222440"/>
    <lineage>
        <taxon>Eukaryota</taxon>
        <taxon>Metamonada</taxon>
        <taxon>Preaxostyla</taxon>
        <taxon>Oxymonadida</taxon>
        <taxon>Streblomastigidae</taxon>
        <taxon>Streblomastix</taxon>
    </lineage>
</organism>
<dbReference type="InterPro" id="IPR011009">
    <property type="entry name" value="Kinase-like_dom_sf"/>
</dbReference>
<dbReference type="GO" id="GO:0005524">
    <property type="term" value="F:ATP binding"/>
    <property type="evidence" value="ECO:0007669"/>
    <property type="project" value="InterPro"/>
</dbReference>
<dbReference type="EMBL" id="SNRW01012301">
    <property type="protein sequence ID" value="KAA6374003.1"/>
    <property type="molecule type" value="Genomic_DNA"/>
</dbReference>
<dbReference type="Proteomes" id="UP000324800">
    <property type="component" value="Unassembled WGS sequence"/>
</dbReference>
<dbReference type="Pfam" id="PF00069">
    <property type="entry name" value="Pkinase"/>
    <property type="match status" value="1"/>
</dbReference>
<dbReference type="PANTHER" id="PTHR44167:SF24">
    <property type="entry name" value="SERINE_THREONINE-PROTEIN KINASE CHK2"/>
    <property type="match status" value="1"/>
</dbReference>
<dbReference type="PROSITE" id="PS50011">
    <property type="entry name" value="PROTEIN_KINASE_DOM"/>
    <property type="match status" value="1"/>
</dbReference>
<proteinExistence type="predicted"/>
<gene>
    <name evidence="2" type="ORF">EZS28_030470</name>
</gene>
<dbReference type="PANTHER" id="PTHR44167">
    <property type="entry name" value="OVARIAN-SPECIFIC SERINE/THREONINE-PROTEIN KINASE LOK-RELATED"/>
    <property type="match status" value="1"/>
</dbReference>
<name>A0A5J4UUI3_9EUKA</name>
<dbReference type="InterPro" id="IPR000719">
    <property type="entry name" value="Prot_kinase_dom"/>
</dbReference>
<evidence type="ECO:0000313" key="2">
    <source>
        <dbReference type="EMBL" id="KAA6374003.1"/>
    </source>
</evidence>
<comment type="caution">
    <text evidence="2">The sequence shown here is derived from an EMBL/GenBank/DDBJ whole genome shotgun (WGS) entry which is preliminary data.</text>
</comment>
<dbReference type="AlphaFoldDB" id="A0A5J4UUI3"/>
<dbReference type="GO" id="GO:0005737">
    <property type="term" value="C:cytoplasm"/>
    <property type="evidence" value="ECO:0007669"/>
    <property type="project" value="TreeGrafter"/>
</dbReference>
<protein>
    <recommendedName>
        <fullName evidence="1">Protein kinase domain-containing protein</fullName>
    </recommendedName>
</protein>
<dbReference type="Gene3D" id="1.10.510.10">
    <property type="entry name" value="Transferase(Phosphotransferase) domain 1"/>
    <property type="match status" value="1"/>
</dbReference>
<dbReference type="SUPFAM" id="SSF56112">
    <property type="entry name" value="Protein kinase-like (PK-like)"/>
    <property type="match status" value="1"/>
</dbReference>
<evidence type="ECO:0000313" key="3">
    <source>
        <dbReference type="Proteomes" id="UP000324800"/>
    </source>
</evidence>
<dbReference type="GO" id="GO:0004674">
    <property type="term" value="F:protein serine/threonine kinase activity"/>
    <property type="evidence" value="ECO:0007669"/>
    <property type="project" value="TreeGrafter"/>
</dbReference>
<evidence type="ECO:0000259" key="1">
    <source>
        <dbReference type="PROSITE" id="PS50011"/>
    </source>
</evidence>
<accession>A0A5J4UUI3</accession>
<dbReference type="GO" id="GO:0005634">
    <property type="term" value="C:nucleus"/>
    <property type="evidence" value="ECO:0007669"/>
    <property type="project" value="TreeGrafter"/>
</dbReference>